<keyword evidence="3" id="KW-0238">DNA-binding</keyword>
<dbReference type="PANTHER" id="PTHR30126">
    <property type="entry name" value="HTH-TYPE TRANSCRIPTIONAL REGULATOR"/>
    <property type="match status" value="1"/>
</dbReference>
<dbReference type="InterPro" id="IPR047788">
    <property type="entry name" value="LysR-like_Sec_metab"/>
</dbReference>
<proteinExistence type="inferred from homology"/>
<dbReference type="InterPro" id="IPR000847">
    <property type="entry name" value="LysR_HTH_N"/>
</dbReference>
<reference evidence="6 7" key="1">
    <citation type="submission" date="2019-11" db="EMBL/GenBank/DDBJ databases">
        <authorList>
            <person name="Li J."/>
        </authorList>
    </citation>
    <scope>NUCLEOTIDE SEQUENCE [LARGE SCALE GENOMIC DNA]</scope>
    <source>
        <strain evidence="6 7">J4</strain>
    </source>
</reference>
<dbReference type="Gene3D" id="1.10.10.10">
    <property type="entry name" value="Winged helix-like DNA-binding domain superfamily/Winged helix DNA-binding domain"/>
    <property type="match status" value="1"/>
</dbReference>
<dbReference type="AlphaFoldDB" id="A0A6G1X1Z4"/>
<dbReference type="FunFam" id="1.10.10.10:FF:000001">
    <property type="entry name" value="LysR family transcriptional regulator"/>
    <property type="match status" value="1"/>
</dbReference>
<comment type="similarity">
    <text evidence="1">Belongs to the LysR transcriptional regulatory family.</text>
</comment>
<organism evidence="6 7">
    <name type="scientific">Salinibacillus xinjiangensis</name>
    <dbReference type="NCBI Taxonomy" id="1229268"/>
    <lineage>
        <taxon>Bacteria</taxon>
        <taxon>Bacillati</taxon>
        <taxon>Bacillota</taxon>
        <taxon>Bacilli</taxon>
        <taxon>Bacillales</taxon>
        <taxon>Bacillaceae</taxon>
        <taxon>Salinibacillus</taxon>
    </lineage>
</organism>
<evidence type="ECO:0000313" key="7">
    <source>
        <dbReference type="Proteomes" id="UP000480185"/>
    </source>
</evidence>
<dbReference type="InterPro" id="IPR036390">
    <property type="entry name" value="WH_DNA-bd_sf"/>
</dbReference>
<dbReference type="CDD" id="cd08420">
    <property type="entry name" value="PBP2_CysL_like"/>
    <property type="match status" value="1"/>
</dbReference>
<name>A0A6G1X1Z4_9BACI</name>
<evidence type="ECO:0000256" key="4">
    <source>
        <dbReference type="ARBA" id="ARBA00023163"/>
    </source>
</evidence>
<dbReference type="NCBIfam" id="NF040786">
    <property type="entry name" value="LysR_Sec_metab"/>
    <property type="match status" value="1"/>
</dbReference>
<dbReference type="PRINTS" id="PR00039">
    <property type="entry name" value="HTHLYSR"/>
</dbReference>
<sequence>MNFEHLKVFYTAANKKNFSETAKILHLSQPSVSSQIRQLEESLNVSLFRRTTKKVSLTAEGKLLYQYAGKILELVNQTKKEIDLLSQSVHGELIIGASLTTGEYFLPYFLGQYKQEYPHVDLTMKIYNSEQIIEKLENEEINVGFIESMISYSHLHQEAIMDDELVMVASKQWFDSSFDEEETITPEELFSLPIIMREQGSGTRQVVEENLRRNDLNPSKLNIILELESTESIKSAVESGMGISIISKSAVQKEMKLGILKALRIKGIRLKRYFYAVYNDQNLSLPSESFVSFIKENTK</sequence>
<dbReference type="RefSeq" id="WP_323741798.1">
    <property type="nucleotide sequence ID" value="NZ_WJNH01000001.1"/>
</dbReference>
<dbReference type="Pfam" id="PF03466">
    <property type="entry name" value="LysR_substrate"/>
    <property type="match status" value="1"/>
</dbReference>
<accession>A0A6G1X1Z4</accession>
<dbReference type="Proteomes" id="UP000480185">
    <property type="component" value="Unassembled WGS sequence"/>
</dbReference>
<dbReference type="InterPro" id="IPR005119">
    <property type="entry name" value="LysR_subst-bd"/>
</dbReference>
<evidence type="ECO:0000259" key="5">
    <source>
        <dbReference type="PROSITE" id="PS50931"/>
    </source>
</evidence>
<evidence type="ECO:0000256" key="2">
    <source>
        <dbReference type="ARBA" id="ARBA00023015"/>
    </source>
</evidence>
<dbReference type="Pfam" id="PF00126">
    <property type="entry name" value="HTH_1"/>
    <property type="match status" value="1"/>
</dbReference>
<evidence type="ECO:0000256" key="3">
    <source>
        <dbReference type="ARBA" id="ARBA00023125"/>
    </source>
</evidence>
<evidence type="ECO:0000256" key="1">
    <source>
        <dbReference type="ARBA" id="ARBA00009437"/>
    </source>
</evidence>
<evidence type="ECO:0000313" key="6">
    <source>
        <dbReference type="EMBL" id="MRG85003.1"/>
    </source>
</evidence>
<keyword evidence="2" id="KW-0805">Transcription regulation</keyword>
<protein>
    <submittedName>
        <fullName evidence="6">LysR family transcriptional regulator</fullName>
    </submittedName>
</protein>
<comment type="caution">
    <text evidence="6">The sequence shown here is derived from an EMBL/GenBank/DDBJ whole genome shotgun (WGS) entry which is preliminary data.</text>
</comment>
<dbReference type="PROSITE" id="PS50931">
    <property type="entry name" value="HTH_LYSR"/>
    <property type="match status" value="1"/>
</dbReference>
<dbReference type="SUPFAM" id="SSF46785">
    <property type="entry name" value="Winged helix' DNA-binding domain"/>
    <property type="match status" value="1"/>
</dbReference>
<dbReference type="GO" id="GO:0003700">
    <property type="term" value="F:DNA-binding transcription factor activity"/>
    <property type="evidence" value="ECO:0007669"/>
    <property type="project" value="InterPro"/>
</dbReference>
<dbReference type="Gene3D" id="3.40.190.290">
    <property type="match status" value="1"/>
</dbReference>
<dbReference type="PANTHER" id="PTHR30126:SF64">
    <property type="entry name" value="HTH-TYPE TRANSCRIPTIONAL REGULATOR CITR"/>
    <property type="match status" value="1"/>
</dbReference>
<dbReference type="SUPFAM" id="SSF53850">
    <property type="entry name" value="Periplasmic binding protein-like II"/>
    <property type="match status" value="1"/>
</dbReference>
<dbReference type="InterPro" id="IPR036388">
    <property type="entry name" value="WH-like_DNA-bd_sf"/>
</dbReference>
<feature type="domain" description="HTH lysR-type" evidence="5">
    <location>
        <begin position="1"/>
        <end position="58"/>
    </location>
</feature>
<dbReference type="EMBL" id="WJNH01000001">
    <property type="protein sequence ID" value="MRG85003.1"/>
    <property type="molecule type" value="Genomic_DNA"/>
</dbReference>
<keyword evidence="4" id="KW-0804">Transcription</keyword>
<dbReference type="GO" id="GO:0000976">
    <property type="term" value="F:transcription cis-regulatory region binding"/>
    <property type="evidence" value="ECO:0007669"/>
    <property type="project" value="TreeGrafter"/>
</dbReference>
<gene>
    <name evidence="6" type="ORF">GH754_01525</name>
</gene>
<keyword evidence="7" id="KW-1185">Reference proteome</keyword>